<keyword evidence="1" id="KW-0472">Membrane</keyword>
<dbReference type="EMBL" id="JAPEIS010000004">
    <property type="protein sequence ID" value="KAJ8067109.1"/>
    <property type="molecule type" value="Genomic_DNA"/>
</dbReference>
<name>A0A9X0AQM1_9HELO</name>
<evidence type="ECO:0000256" key="1">
    <source>
        <dbReference type="SAM" id="Phobius"/>
    </source>
</evidence>
<keyword evidence="3" id="KW-1185">Reference proteome</keyword>
<sequence length="86" mass="9890">MATRVESALSRLSSLTAYADILTYISACITTSLHYLWKREEACTKPGEDSKVYPKTGIFSHKITQFVIVRMQTQDLRRLMTKVFEI</sequence>
<proteinExistence type="predicted"/>
<keyword evidence="1" id="KW-0812">Transmembrane</keyword>
<organism evidence="2 3">
    <name type="scientific">Sclerotinia nivalis</name>
    <dbReference type="NCBI Taxonomy" id="352851"/>
    <lineage>
        <taxon>Eukaryota</taxon>
        <taxon>Fungi</taxon>
        <taxon>Dikarya</taxon>
        <taxon>Ascomycota</taxon>
        <taxon>Pezizomycotina</taxon>
        <taxon>Leotiomycetes</taxon>
        <taxon>Helotiales</taxon>
        <taxon>Sclerotiniaceae</taxon>
        <taxon>Sclerotinia</taxon>
    </lineage>
</organism>
<accession>A0A9X0AQM1</accession>
<feature type="transmembrane region" description="Helical" evidence="1">
    <location>
        <begin position="15"/>
        <end position="37"/>
    </location>
</feature>
<comment type="caution">
    <text evidence="2">The sequence shown here is derived from an EMBL/GenBank/DDBJ whole genome shotgun (WGS) entry which is preliminary data.</text>
</comment>
<gene>
    <name evidence="2" type="ORF">OCU04_004484</name>
</gene>
<evidence type="ECO:0000313" key="2">
    <source>
        <dbReference type="EMBL" id="KAJ8067109.1"/>
    </source>
</evidence>
<dbReference type="AlphaFoldDB" id="A0A9X0AQM1"/>
<protein>
    <submittedName>
        <fullName evidence="2">Uncharacterized protein</fullName>
    </submittedName>
</protein>
<evidence type="ECO:0000313" key="3">
    <source>
        <dbReference type="Proteomes" id="UP001152300"/>
    </source>
</evidence>
<dbReference type="Proteomes" id="UP001152300">
    <property type="component" value="Unassembled WGS sequence"/>
</dbReference>
<reference evidence="2" key="1">
    <citation type="submission" date="2022-11" db="EMBL/GenBank/DDBJ databases">
        <title>Genome Resource of Sclerotinia nivalis Strain SnTB1, a Plant Pathogen Isolated from American Ginseng.</title>
        <authorList>
            <person name="Fan S."/>
        </authorList>
    </citation>
    <scope>NUCLEOTIDE SEQUENCE</scope>
    <source>
        <strain evidence="2">SnTB1</strain>
    </source>
</reference>
<keyword evidence="1" id="KW-1133">Transmembrane helix</keyword>